<dbReference type="PANTHER" id="PTHR43002">
    <property type="entry name" value="GLYCOGEN DEBRANCHING ENZYME"/>
    <property type="match status" value="1"/>
</dbReference>
<dbReference type="InterPro" id="IPR011837">
    <property type="entry name" value="Glycogen_debranch_GlgX"/>
</dbReference>
<dbReference type="SUPFAM" id="SSF51445">
    <property type="entry name" value="(Trans)glycosidases"/>
    <property type="match status" value="1"/>
</dbReference>
<keyword evidence="3" id="KW-0809">Transit peptide</keyword>
<dbReference type="EMBL" id="JAOTIF010000002">
    <property type="protein sequence ID" value="MCU7548723.1"/>
    <property type="molecule type" value="Genomic_DNA"/>
</dbReference>
<dbReference type="SUPFAM" id="SSF51011">
    <property type="entry name" value="Glycosyl hydrolase domain"/>
    <property type="match status" value="1"/>
</dbReference>
<dbReference type="NCBIfam" id="TIGR02100">
    <property type="entry name" value="glgX_debranch"/>
    <property type="match status" value="1"/>
</dbReference>
<keyword evidence="2" id="KW-0378">Hydrolase</keyword>
<reference evidence="7" key="1">
    <citation type="submission" date="2022-09" db="EMBL/GenBank/DDBJ databases">
        <authorList>
            <person name="Yuan C."/>
            <person name="Ke Z."/>
        </authorList>
    </citation>
    <scope>NUCLEOTIDE SEQUENCE</scope>
    <source>
        <strain evidence="7">LB-8</strain>
    </source>
</reference>
<evidence type="ECO:0000256" key="5">
    <source>
        <dbReference type="SAM" id="MobiDB-lite"/>
    </source>
</evidence>
<dbReference type="SUPFAM" id="SSF81296">
    <property type="entry name" value="E set domains"/>
    <property type="match status" value="1"/>
</dbReference>
<dbReference type="CDD" id="cd11326">
    <property type="entry name" value="AmyAc_Glg_debranch"/>
    <property type="match status" value="1"/>
</dbReference>
<dbReference type="InterPro" id="IPR006047">
    <property type="entry name" value="GH13_cat_dom"/>
</dbReference>
<dbReference type="GO" id="GO:0019156">
    <property type="term" value="F:isoamylase activity"/>
    <property type="evidence" value="ECO:0007669"/>
    <property type="project" value="UniProtKB-ARBA"/>
</dbReference>
<dbReference type="InterPro" id="IPR017853">
    <property type="entry name" value="GH"/>
</dbReference>
<accession>A0A9X3BHD7</accession>
<dbReference type="Proteomes" id="UP001155483">
    <property type="component" value="Unassembled WGS sequence"/>
</dbReference>
<feature type="region of interest" description="Disordered" evidence="5">
    <location>
        <begin position="468"/>
        <end position="494"/>
    </location>
</feature>
<dbReference type="Gene3D" id="2.60.40.10">
    <property type="entry name" value="Immunoglobulins"/>
    <property type="match status" value="1"/>
</dbReference>
<protein>
    <submittedName>
        <fullName evidence="7">Glycogen debranching protein GlgX</fullName>
    </submittedName>
</protein>
<dbReference type="InterPro" id="IPR004193">
    <property type="entry name" value="Glyco_hydro_13_N"/>
</dbReference>
<evidence type="ECO:0000256" key="4">
    <source>
        <dbReference type="ARBA" id="ARBA00023295"/>
    </source>
</evidence>
<dbReference type="SMART" id="SM00642">
    <property type="entry name" value="Aamy"/>
    <property type="match status" value="1"/>
</dbReference>
<dbReference type="Gene3D" id="2.60.40.1180">
    <property type="entry name" value="Golgi alpha-mannosidase II"/>
    <property type="match status" value="1"/>
</dbReference>
<dbReference type="RefSeq" id="WP_279296166.1">
    <property type="nucleotide sequence ID" value="NZ_JAOTIF010000002.1"/>
</dbReference>
<dbReference type="CDD" id="cd02856">
    <property type="entry name" value="E_set_GDE_Isoamylase_N"/>
    <property type="match status" value="1"/>
</dbReference>
<evidence type="ECO:0000313" key="8">
    <source>
        <dbReference type="Proteomes" id="UP001155483"/>
    </source>
</evidence>
<keyword evidence="4" id="KW-0326">Glycosidase</keyword>
<reference evidence="7" key="2">
    <citation type="submission" date="2023-04" db="EMBL/GenBank/DDBJ databases">
        <title>Paracnuella aquatica gen. nov., sp. nov., a member of the family Chitinophagaceae isolated from a hot spring.</title>
        <authorList>
            <person name="Wang C."/>
        </authorList>
    </citation>
    <scope>NUCLEOTIDE SEQUENCE</scope>
    <source>
        <strain evidence="7">LB-8</strain>
    </source>
</reference>
<dbReference type="GO" id="GO:0005980">
    <property type="term" value="P:glycogen catabolic process"/>
    <property type="evidence" value="ECO:0007669"/>
    <property type="project" value="InterPro"/>
</dbReference>
<feature type="compositionally biased region" description="Basic and acidic residues" evidence="5">
    <location>
        <begin position="468"/>
        <end position="480"/>
    </location>
</feature>
<evidence type="ECO:0000259" key="6">
    <source>
        <dbReference type="SMART" id="SM00642"/>
    </source>
</evidence>
<dbReference type="InterPro" id="IPR014756">
    <property type="entry name" value="Ig_E-set"/>
</dbReference>
<proteinExistence type="inferred from homology"/>
<dbReference type="Pfam" id="PF00128">
    <property type="entry name" value="Alpha-amylase"/>
    <property type="match status" value="1"/>
</dbReference>
<feature type="domain" description="Glycosyl hydrolase family 13 catalytic" evidence="6">
    <location>
        <begin position="165"/>
        <end position="571"/>
    </location>
</feature>
<gene>
    <name evidence="7" type="primary">glgX</name>
    <name evidence="7" type="ORF">OCK74_06315</name>
</gene>
<dbReference type="InterPro" id="IPR048650">
    <property type="entry name" value="ISOA1-3-like_C"/>
</dbReference>
<dbReference type="InterPro" id="IPR044505">
    <property type="entry name" value="GlgX_Isoamylase_N_E_set"/>
</dbReference>
<organism evidence="7 8">
    <name type="scientific">Paraflavisolibacter caeni</name>
    <dbReference type="NCBI Taxonomy" id="2982496"/>
    <lineage>
        <taxon>Bacteria</taxon>
        <taxon>Pseudomonadati</taxon>
        <taxon>Bacteroidota</taxon>
        <taxon>Chitinophagia</taxon>
        <taxon>Chitinophagales</taxon>
        <taxon>Chitinophagaceae</taxon>
        <taxon>Paraflavisolibacter</taxon>
    </lineage>
</organism>
<evidence type="ECO:0000256" key="2">
    <source>
        <dbReference type="ARBA" id="ARBA00022801"/>
    </source>
</evidence>
<keyword evidence="8" id="KW-1185">Reference proteome</keyword>
<sequence length="691" mass="78846">MENITAFIQQPTENGECYPLGATLYPQGVNFSLFCKNGTIVELLLFDDINDIEPAKIIRLNAARNRTYHYWHTFVHGLSKGQLYAYQIDGPYDPENGHRYNEENILLDPYAHAIAVPDHYHRYSVDPITGKKTPPMKSVVADLSLYHWEEDTHLRHPFATTIIYELHVGGFTRHPNSPVEPAKKGTYTGLIEMIPYLVSLGITAVELMPVFQFDEQDCPPGLINYWGYSPVSFFAPHQGYSCSKDPLAVLDEFRDMVKAFHRASIEVILDVVFNHSAENGEEGPSYCFKGIDNSIYYILAPKGAYADYSGTGNTLNANQPIVRRMIIDSLHFWVTQMHVDGFRFDLASILSRDEKGHPIENPPVLWDIESDPVLAGVKLIAEAWDAAGLYQVGGFVGDSWKEWNGKFRDDVRRFFRGDEGSISDYVTRLVGSPDMYSYLNRGPEQSINFTTCHDGFTLNDLVSYNQKHNEANGEDNRDGNNDNLSWNCGEEGSTDKPEIEALRKRQIKNFLAATLLSIGTPMILMGDEVRRTQQGNNNAYCQNNEISWFDWSLPQKHTDLIRFVQQLIFERQRRDPAKEEYRMSLNQLLNTAQFTWHGVKLNQPDWSHQSHSIAFTVRSLSGVVITHYMLNAYHQPLEFEIPEEEDNKSWKLWIDTAQEAPDDIMDWHIAPIVTAKKYKVMAHTVVVLTSG</sequence>
<dbReference type="InterPro" id="IPR013780">
    <property type="entry name" value="Glyco_hydro_b"/>
</dbReference>
<evidence type="ECO:0000313" key="7">
    <source>
        <dbReference type="EMBL" id="MCU7548723.1"/>
    </source>
</evidence>
<name>A0A9X3BHD7_9BACT</name>
<evidence type="ECO:0000256" key="1">
    <source>
        <dbReference type="ARBA" id="ARBA00008061"/>
    </source>
</evidence>
<comment type="caution">
    <text evidence="7">The sequence shown here is derived from an EMBL/GenBank/DDBJ whole genome shotgun (WGS) entry which is preliminary data.</text>
</comment>
<dbReference type="Pfam" id="PF21156">
    <property type="entry name" value="ISOA1-3_C"/>
    <property type="match status" value="1"/>
</dbReference>
<dbReference type="InterPro" id="IPR013783">
    <property type="entry name" value="Ig-like_fold"/>
</dbReference>
<dbReference type="Gene3D" id="3.20.20.80">
    <property type="entry name" value="Glycosidases"/>
    <property type="match status" value="1"/>
</dbReference>
<evidence type="ECO:0000256" key="3">
    <source>
        <dbReference type="ARBA" id="ARBA00022946"/>
    </source>
</evidence>
<comment type="similarity">
    <text evidence="1">Belongs to the glycosyl hydrolase 13 family.</text>
</comment>
<dbReference type="AlphaFoldDB" id="A0A9X3BHD7"/>
<dbReference type="GO" id="GO:0004135">
    <property type="term" value="F:amylo-alpha-1,6-glucosidase activity"/>
    <property type="evidence" value="ECO:0007669"/>
    <property type="project" value="InterPro"/>
</dbReference>
<dbReference type="Pfam" id="PF02922">
    <property type="entry name" value="CBM_48"/>
    <property type="match status" value="1"/>
</dbReference>